<dbReference type="InterPro" id="IPR050194">
    <property type="entry name" value="Glycosyltransferase_grp1"/>
</dbReference>
<accession>A0A2H0W8E4</accession>
<dbReference type="SUPFAM" id="SSF53756">
    <property type="entry name" value="UDP-Glycosyltransferase/glycogen phosphorylase"/>
    <property type="match status" value="1"/>
</dbReference>
<reference evidence="4" key="1">
    <citation type="submission" date="2017-09" db="EMBL/GenBank/DDBJ databases">
        <title>Depth-based differentiation of microbial function through sediment-hosted aquifers and enrichment of novel symbionts in the deep terrestrial subsurface.</title>
        <authorList>
            <person name="Probst A.J."/>
            <person name="Ladd B."/>
            <person name="Jarett J.K."/>
            <person name="Geller-Mcgrath D.E."/>
            <person name="Sieber C.M.K."/>
            <person name="Emerson J.B."/>
            <person name="Anantharaman K."/>
            <person name="Thomas B.C."/>
            <person name="Malmstrom R."/>
            <person name="Stieglmeier M."/>
            <person name="Klingl A."/>
            <person name="Woyke T."/>
            <person name="Ryan C.M."/>
            <person name="Banfield J.F."/>
        </authorList>
    </citation>
    <scope>NUCLEOTIDE SEQUENCE [LARGE SCALE GENOMIC DNA]</scope>
</reference>
<dbReference type="Pfam" id="PF00534">
    <property type="entry name" value="Glycos_transf_1"/>
    <property type="match status" value="1"/>
</dbReference>
<evidence type="ECO:0000313" key="3">
    <source>
        <dbReference type="EMBL" id="PIS07608.1"/>
    </source>
</evidence>
<feature type="domain" description="Glycosyltransferase subfamily 4-like N-terminal" evidence="2">
    <location>
        <begin position="24"/>
        <end position="201"/>
    </location>
</feature>
<protein>
    <submittedName>
        <fullName evidence="3">Glycosyltransferase family 4 protein</fullName>
    </submittedName>
</protein>
<evidence type="ECO:0000259" key="1">
    <source>
        <dbReference type="Pfam" id="PF00534"/>
    </source>
</evidence>
<name>A0A2H0W8E4_9BACT</name>
<evidence type="ECO:0000313" key="4">
    <source>
        <dbReference type="Proteomes" id="UP000231382"/>
    </source>
</evidence>
<dbReference type="Proteomes" id="UP000231382">
    <property type="component" value="Unassembled WGS sequence"/>
</dbReference>
<sequence>MNKTENEKNGLKVALVCDFLTKMGGAQKTLAAICELYPDAPIYCMIYDEEGTHGIFKNHKIITTSLQKYQIFFRQKPKYLIGKYSRAVEEHDLSKYDVVISSNDSYAHGVITKPETFHLCYCHTPTRYLWDWTNEYLHENNIGWGLKGLYIRNILHKYRLWDRASADRVDHFLANSENVRKRISKYYRQDSRVLYPPVEVSEIEMAKDGPSDYFLIVSRLEPYKRIDLVIDVCNKLQKKLIIVGEGSSQADLEAISGPTIKFVGWQSDVKTYQFYRDCRAFIFAGEDDFGITPLEAMAAGRPVIAYSRGGALETVVQNVTGVFFDNPTTESLEKAIVELEEKYDTFIPQNCRSQAEKFSKEKFLEHLSHHVDDGYRKYLEKMKNA</sequence>
<feature type="domain" description="Glycosyl transferase family 1" evidence="1">
    <location>
        <begin position="207"/>
        <end position="346"/>
    </location>
</feature>
<dbReference type="AlphaFoldDB" id="A0A2H0W8E4"/>
<gene>
    <name evidence="3" type="ORF">COT78_02830</name>
</gene>
<dbReference type="PANTHER" id="PTHR45947">
    <property type="entry name" value="SULFOQUINOVOSYL TRANSFERASE SQD2"/>
    <property type="match status" value="1"/>
</dbReference>
<dbReference type="EMBL" id="PEZW01000018">
    <property type="protein sequence ID" value="PIS07608.1"/>
    <property type="molecule type" value="Genomic_DNA"/>
</dbReference>
<comment type="caution">
    <text evidence="3">The sequence shown here is derived from an EMBL/GenBank/DDBJ whole genome shotgun (WGS) entry which is preliminary data.</text>
</comment>
<dbReference type="PANTHER" id="PTHR45947:SF3">
    <property type="entry name" value="SULFOQUINOVOSYL TRANSFERASE SQD2"/>
    <property type="match status" value="1"/>
</dbReference>
<organism evidence="3 4">
    <name type="scientific">Candidatus Berkelbacteria bacterium CG10_big_fil_rev_8_21_14_0_10_43_13</name>
    <dbReference type="NCBI Taxonomy" id="1974514"/>
    <lineage>
        <taxon>Bacteria</taxon>
        <taxon>Candidatus Berkelbacteria</taxon>
    </lineage>
</organism>
<dbReference type="GO" id="GO:0016757">
    <property type="term" value="F:glycosyltransferase activity"/>
    <property type="evidence" value="ECO:0007669"/>
    <property type="project" value="InterPro"/>
</dbReference>
<dbReference type="Pfam" id="PF13439">
    <property type="entry name" value="Glyco_transf_4"/>
    <property type="match status" value="1"/>
</dbReference>
<dbReference type="InterPro" id="IPR001296">
    <property type="entry name" value="Glyco_trans_1"/>
</dbReference>
<dbReference type="InterPro" id="IPR028098">
    <property type="entry name" value="Glyco_trans_4-like_N"/>
</dbReference>
<dbReference type="Gene3D" id="3.40.50.2000">
    <property type="entry name" value="Glycogen Phosphorylase B"/>
    <property type="match status" value="2"/>
</dbReference>
<proteinExistence type="predicted"/>
<keyword evidence="3" id="KW-0808">Transferase</keyword>
<evidence type="ECO:0000259" key="2">
    <source>
        <dbReference type="Pfam" id="PF13439"/>
    </source>
</evidence>